<dbReference type="AlphaFoldDB" id="A0A5J5ECA5"/>
<dbReference type="GO" id="GO:0015074">
    <property type="term" value="P:DNA integration"/>
    <property type="evidence" value="ECO:0007669"/>
    <property type="project" value="InterPro"/>
</dbReference>
<dbReference type="PANTHER" id="PTHR34605">
    <property type="entry name" value="PHAGE_INTEGRASE DOMAIN-CONTAINING PROTEIN"/>
    <property type="match status" value="1"/>
</dbReference>
<dbReference type="GO" id="GO:0006310">
    <property type="term" value="P:DNA recombination"/>
    <property type="evidence" value="ECO:0007669"/>
    <property type="project" value="UniProtKB-KW"/>
</dbReference>
<keyword evidence="4" id="KW-1185">Reference proteome</keyword>
<evidence type="ECO:0000313" key="4">
    <source>
        <dbReference type="Proteomes" id="UP000326924"/>
    </source>
</evidence>
<dbReference type="EMBL" id="VXIS01000635">
    <property type="protein sequence ID" value="KAA8892686.1"/>
    <property type="molecule type" value="Genomic_DNA"/>
</dbReference>
<dbReference type="PANTHER" id="PTHR34605:SF4">
    <property type="entry name" value="DNA ADENINE METHYLTRANSFERASE"/>
    <property type="match status" value="1"/>
</dbReference>
<sequence length="125" mass="13820">MAHHPQIRTSPRRRLPPLFDTPRKTDPFQVGITITIAAGSDAACPVKSLRHLFKKYQLPTFSPLFTLSRNLTTTVNSAFTRTKVILLELGVSGNNSGHSFRKGAATWARSIGIPDAHLQLLGCWK</sequence>
<evidence type="ECO:0000313" key="3">
    <source>
        <dbReference type="EMBL" id="KAA8892686.1"/>
    </source>
</evidence>
<comment type="caution">
    <text evidence="3">The sequence shown here is derived from an EMBL/GenBank/DDBJ whole genome shotgun (WGS) entry which is preliminary data.</text>
</comment>
<dbReference type="OrthoDB" id="5149081at2759"/>
<dbReference type="InterPro" id="IPR052925">
    <property type="entry name" value="Phage_Integrase-like_Recomb"/>
</dbReference>
<gene>
    <name evidence="3" type="ORF">FN846DRAFT_915027</name>
</gene>
<name>A0A5J5ECA5_9PEZI</name>
<dbReference type="InParanoid" id="A0A5J5ECA5"/>
<dbReference type="GO" id="GO:0003677">
    <property type="term" value="F:DNA binding"/>
    <property type="evidence" value="ECO:0007669"/>
    <property type="project" value="InterPro"/>
</dbReference>
<reference evidence="3 4" key="1">
    <citation type="submission" date="2019-09" db="EMBL/GenBank/DDBJ databases">
        <title>Draft genome of the ectomycorrhizal ascomycete Sphaerosporella brunnea.</title>
        <authorList>
            <consortium name="DOE Joint Genome Institute"/>
            <person name="Benucci G.M."/>
            <person name="Marozzi G."/>
            <person name="Antonielli L."/>
            <person name="Sanchez S."/>
            <person name="Marco P."/>
            <person name="Wang X."/>
            <person name="Falini L.B."/>
            <person name="Barry K."/>
            <person name="Haridas S."/>
            <person name="Lipzen A."/>
            <person name="Labutti K."/>
            <person name="Grigoriev I.V."/>
            <person name="Murat C."/>
            <person name="Martin F."/>
            <person name="Albertini E."/>
            <person name="Donnini D."/>
            <person name="Bonito G."/>
        </authorList>
    </citation>
    <scope>NUCLEOTIDE SEQUENCE [LARGE SCALE GENOMIC DNA]</scope>
    <source>
        <strain evidence="3 4">Sb_GMNB300</strain>
    </source>
</reference>
<feature type="region of interest" description="Disordered" evidence="2">
    <location>
        <begin position="1"/>
        <end position="22"/>
    </location>
</feature>
<protein>
    <recommendedName>
        <fullName evidence="5">Tyr recombinase domain-containing protein</fullName>
    </recommendedName>
</protein>
<dbReference type="Proteomes" id="UP000326924">
    <property type="component" value="Unassembled WGS sequence"/>
</dbReference>
<evidence type="ECO:0000256" key="2">
    <source>
        <dbReference type="SAM" id="MobiDB-lite"/>
    </source>
</evidence>
<evidence type="ECO:0000256" key="1">
    <source>
        <dbReference type="ARBA" id="ARBA00023172"/>
    </source>
</evidence>
<dbReference type="InterPro" id="IPR011010">
    <property type="entry name" value="DNA_brk_join_enz"/>
</dbReference>
<feature type="compositionally biased region" description="Basic residues" evidence="2">
    <location>
        <begin position="1"/>
        <end position="15"/>
    </location>
</feature>
<dbReference type="Gene3D" id="1.10.443.10">
    <property type="entry name" value="Intergrase catalytic core"/>
    <property type="match status" value="1"/>
</dbReference>
<organism evidence="3 4">
    <name type="scientific">Sphaerosporella brunnea</name>
    <dbReference type="NCBI Taxonomy" id="1250544"/>
    <lineage>
        <taxon>Eukaryota</taxon>
        <taxon>Fungi</taxon>
        <taxon>Dikarya</taxon>
        <taxon>Ascomycota</taxon>
        <taxon>Pezizomycotina</taxon>
        <taxon>Pezizomycetes</taxon>
        <taxon>Pezizales</taxon>
        <taxon>Pyronemataceae</taxon>
        <taxon>Sphaerosporella</taxon>
    </lineage>
</organism>
<dbReference type="SUPFAM" id="SSF56349">
    <property type="entry name" value="DNA breaking-rejoining enzymes"/>
    <property type="match status" value="1"/>
</dbReference>
<proteinExistence type="predicted"/>
<evidence type="ECO:0008006" key="5">
    <source>
        <dbReference type="Google" id="ProtNLM"/>
    </source>
</evidence>
<dbReference type="InterPro" id="IPR013762">
    <property type="entry name" value="Integrase-like_cat_sf"/>
</dbReference>
<keyword evidence="1" id="KW-0233">DNA recombination</keyword>
<accession>A0A5J5ECA5</accession>